<name>A0A915JMK9_ROMCU</name>
<protein>
    <submittedName>
        <fullName evidence="2">Uncharacterized protein</fullName>
    </submittedName>
</protein>
<sequence length="91" mass="10459">MQALLLKPHLYFTDGQGHGSNDQSNSTARDVRPTIFNFSFSWRSLIGHGRQGRAVSINGALCFGDTHVHKMYHMMREIDWTTSRKTFVKNF</sequence>
<proteinExistence type="predicted"/>
<organism evidence="1 2">
    <name type="scientific">Romanomermis culicivorax</name>
    <name type="common">Nematode worm</name>
    <dbReference type="NCBI Taxonomy" id="13658"/>
    <lineage>
        <taxon>Eukaryota</taxon>
        <taxon>Metazoa</taxon>
        <taxon>Ecdysozoa</taxon>
        <taxon>Nematoda</taxon>
        <taxon>Enoplea</taxon>
        <taxon>Dorylaimia</taxon>
        <taxon>Mermithida</taxon>
        <taxon>Mermithoidea</taxon>
        <taxon>Mermithidae</taxon>
        <taxon>Romanomermis</taxon>
    </lineage>
</organism>
<accession>A0A915JMK9</accession>
<dbReference type="AlphaFoldDB" id="A0A915JMK9"/>
<evidence type="ECO:0000313" key="1">
    <source>
        <dbReference type="Proteomes" id="UP000887565"/>
    </source>
</evidence>
<evidence type="ECO:0000313" key="2">
    <source>
        <dbReference type="WBParaSite" id="nRc.2.0.1.t27444-RA"/>
    </source>
</evidence>
<dbReference type="Proteomes" id="UP000887565">
    <property type="component" value="Unplaced"/>
</dbReference>
<reference evidence="2" key="1">
    <citation type="submission" date="2022-11" db="UniProtKB">
        <authorList>
            <consortium name="WormBaseParasite"/>
        </authorList>
    </citation>
    <scope>IDENTIFICATION</scope>
</reference>
<dbReference type="WBParaSite" id="nRc.2.0.1.t27444-RA">
    <property type="protein sequence ID" value="nRc.2.0.1.t27444-RA"/>
    <property type="gene ID" value="nRc.2.0.1.g27444"/>
</dbReference>
<keyword evidence="1" id="KW-1185">Reference proteome</keyword>